<dbReference type="SMART" id="SM00368">
    <property type="entry name" value="LRR_RI"/>
    <property type="match status" value="6"/>
</dbReference>
<dbReference type="InterPro" id="IPR014338">
    <property type="entry name" value="CHP02996_rpt-companion-dom"/>
</dbReference>
<dbReference type="InterPro" id="IPR027038">
    <property type="entry name" value="RanGap"/>
</dbReference>
<dbReference type="Gene3D" id="3.80.10.10">
    <property type="entry name" value="Ribonuclease Inhibitor"/>
    <property type="match status" value="3"/>
</dbReference>
<name>A0ABU5F0Z4_9BACT</name>
<dbReference type="EMBL" id="JAXBLV010000133">
    <property type="protein sequence ID" value="MDY3559768.1"/>
    <property type="molecule type" value="Genomic_DNA"/>
</dbReference>
<dbReference type="PANTHER" id="PTHR24113:SF12">
    <property type="entry name" value="RAN GTPASE-ACTIVATING PROTEIN 1"/>
    <property type="match status" value="1"/>
</dbReference>
<dbReference type="SUPFAM" id="SSF52047">
    <property type="entry name" value="RNI-like"/>
    <property type="match status" value="1"/>
</dbReference>
<dbReference type="InterPro" id="IPR001611">
    <property type="entry name" value="Leu-rich_rpt"/>
</dbReference>
<reference evidence="5" key="1">
    <citation type="journal article" date="2023" name="Mar. Drugs">
        <title>Gemmata algarum, a Novel Planctomycete Isolated from an Algal Mat, Displays Antimicrobial Activity.</title>
        <authorList>
            <person name="Kumar G."/>
            <person name="Kallscheuer N."/>
            <person name="Kashif M."/>
            <person name="Ahamad S."/>
            <person name="Jagadeeshwari U."/>
            <person name="Pannikurungottu S."/>
            <person name="Haufschild T."/>
            <person name="Kabuu M."/>
            <person name="Sasikala C."/>
            <person name="Jogler C."/>
            <person name="Ramana C."/>
        </authorList>
    </citation>
    <scope>NUCLEOTIDE SEQUENCE [LARGE SCALE GENOMIC DNA]</scope>
    <source>
        <strain evidence="5">JC673</strain>
    </source>
</reference>
<keyword evidence="5" id="KW-1185">Reference proteome</keyword>
<keyword evidence="3" id="KW-0677">Repeat</keyword>
<accession>A0ABU5F0Z4</accession>
<dbReference type="Proteomes" id="UP001272242">
    <property type="component" value="Unassembled WGS sequence"/>
</dbReference>
<evidence type="ECO:0000313" key="4">
    <source>
        <dbReference type="EMBL" id="MDY3559768.1"/>
    </source>
</evidence>
<sequence>MQTEAEAFLQRIRAYPDDDAQRLIFADWLDEEGDPRGRFIRVQLALAHLPEGDRARPALLAEERQLLAAHRDTWEAPLRGLTSGPVFRRGFVDEVKVEAKQFLQHAHRIFDAAPVRRVHLLDVGGNLPAVMQCPYLSRLSALTVYAQHASEPLARAVARSPHLAGLRVLHLGRNRLADDAAEHLASSPNLPALEDLDLSENEIGETGALALAGSPHLGNLQRLELRENRLGPGGAEALAGSERLTSLRKLGLGENEIGTPRLLSLARPHALLTVPVLDLTMNELTHTGLQAILGWRAADHTAIRLEELHLGSNTLNDAGAVVLAHSPHLAGLTALTLTSCGIGDEGVRALANSPHLERVDLLDLSNNPIGETGFRALLNSPYWRALRRLVYSPLNLTHEMRKALDQKYNRPPRRV</sequence>
<dbReference type="InterPro" id="IPR032675">
    <property type="entry name" value="LRR_dom_sf"/>
</dbReference>
<dbReference type="PANTHER" id="PTHR24113">
    <property type="entry name" value="RAN GTPASE-ACTIVATING PROTEIN 1"/>
    <property type="match status" value="1"/>
</dbReference>
<keyword evidence="1" id="KW-0343">GTPase activation</keyword>
<gene>
    <name evidence="4" type="ORF">R5W23_000926</name>
</gene>
<proteinExistence type="predicted"/>
<dbReference type="NCBIfam" id="TIGR02996">
    <property type="entry name" value="rpt_mate_G_obs"/>
    <property type="match status" value="1"/>
</dbReference>
<dbReference type="Pfam" id="PF13516">
    <property type="entry name" value="LRR_6"/>
    <property type="match status" value="4"/>
</dbReference>
<evidence type="ECO:0000256" key="2">
    <source>
        <dbReference type="ARBA" id="ARBA00022614"/>
    </source>
</evidence>
<protein>
    <submittedName>
        <fullName evidence="4">TIGR02996 domain-containing protein</fullName>
    </submittedName>
</protein>
<dbReference type="RefSeq" id="WP_320686471.1">
    <property type="nucleotide sequence ID" value="NZ_JAXBLV010000133.1"/>
</dbReference>
<evidence type="ECO:0000256" key="3">
    <source>
        <dbReference type="ARBA" id="ARBA00022737"/>
    </source>
</evidence>
<evidence type="ECO:0000313" key="5">
    <source>
        <dbReference type="Proteomes" id="UP001272242"/>
    </source>
</evidence>
<evidence type="ECO:0000256" key="1">
    <source>
        <dbReference type="ARBA" id="ARBA00022468"/>
    </source>
</evidence>
<organism evidence="4 5">
    <name type="scientific">Gemmata algarum</name>
    <dbReference type="NCBI Taxonomy" id="2975278"/>
    <lineage>
        <taxon>Bacteria</taxon>
        <taxon>Pseudomonadati</taxon>
        <taxon>Planctomycetota</taxon>
        <taxon>Planctomycetia</taxon>
        <taxon>Gemmatales</taxon>
        <taxon>Gemmataceae</taxon>
        <taxon>Gemmata</taxon>
    </lineage>
</organism>
<keyword evidence="2" id="KW-0433">Leucine-rich repeat</keyword>
<comment type="caution">
    <text evidence="4">The sequence shown here is derived from an EMBL/GenBank/DDBJ whole genome shotgun (WGS) entry which is preliminary data.</text>
</comment>